<dbReference type="PROSITE" id="PS51722">
    <property type="entry name" value="G_TR_2"/>
    <property type="match status" value="1"/>
</dbReference>
<comment type="similarity">
    <text evidence="6 7">Belongs to the TRAFAC class translation factor GTPase superfamily. Classic translation factor GTPase family. CysN/NodQ subfamily.</text>
</comment>
<feature type="binding site" evidence="7">
    <location>
        <begin position="113"/>
        <end position="117"/>
    </location>
    <ligand>
        <name>GTP</name>
        <dbReference type="ChEBI" id="CHEBI:37565"/>
    </ligand>
</feature>
<comment type="function">
    <text evidence="7">With CysD forms the ATP sulfurylase (ATPS) that catalyzes the adenylation of sulfate producing adenosine 5'-phosphosulfate (APS) and diphosphate, the first enzymatic step in sulfur assimilation pathway. APS synthesis involves the formation of a high-energy phosphoric-sulfuric acid anhydride bond driven by GTP hydrolysis by CysN coupled to ATP hydrolysis by CysD.</text>
</comment>
<keyword evidence="3 7" id="KW-0547">Nucleotide-binding</keyword>
<evidence type="ECO:0000313" key="8">
    <source>
        <dbReference type="EMBL" id="BAO00143.1"/>
    </source>
</evidence>
<keyword evidence="4 7" id="KW-0067">ATP-binding</keyword>
<dbReference type="Gene3D" id="3.40.50.300">
    <property type="entry name" value="P-loop containing nucleotide triphosphate hydrolases"/>
    <property type="match status" value="1"/>
</dbReference>
<dbReference type="GO" id="GO:0003924">
    <property type="term" value="F:GTPase activity"/>
    <property type="evidence" value="ECO:0007669"/>
    <property type="project" value="InterPro"/>
</dbReference>
<dbReference type="NCBIfam" id="TIGR02034">
    <property type="entry name" value="CysN"/>
    <property type="match status" value="1"/>
</dbReference>
<dbReference type="CDD" id="cd04166">
    <property type="entry name" value="CysN_ATPS"/>
    <property type="match status" value="1"/>
</dbReference>
<dbReference type="InterPro" id="IPR009000">
    <property type="entry name" value="Transl_B-barrel_sf"/>
</dbReference>
<dbReference type="GO" id="GO:0005524">
    <property type="term" value="F:ATP binding"/>
    <property type="evidence" value="ECO:0007669"/>
    <property type="project" value="UniProtKB-KW"/>
</dbReference>
<dbReference type="Pfam" id="PF00009">
    <property type="entry name" value="GTP_EFTU"/>
    <property type="match status" value="1"/>
</dbReference>
<evidence type="ECO:0000256" key="1">
    <source>
        <dbReference type="ARBA" id="ARBA00022679"/>
    </source>
</evidence>
<accession>U3U903</accession>
<keyword evidence="5 7" id="KW-0342">GTP-binding</keyword>
<evidence type="ECO:0000256" key="7">
    <source>
        <dbReference type="HAMAP-Rule" id="MF_00062"/>
    </source>
</evidence>
<dbReference type="UniPathway" id="UPA00140">
    <property type="reaction ID" value="UER00204"/>
</dbReference>
<dbReference type="STRING" id="1235990.BMSBPS_0635"/>
<dbReference type="FunFam" id="3.40.50.300:FF:000119">
    <property type="entry name" value="Sulfate adenylyltransferase subunit 1"/>
    <property type="match status" value="1"/>
</dbReference>
<dbReference type="InterPro" id="IPR011779">
    <property type="entry name" value="SO4_adenylTrfase_lsu"/>
</dbReference>
<gene>
    <name evidence="7 8" type="primary">cysN</name>
    <name evidence="8" type="ORF">HHS_01730</name>
</gene>
<dbReference type="NCBIfam" id="NF003478">
    <property type="entry name" value="PRK05124.1"/>
    <property type="match status" value="1"/>
</dbReference>
<dbReference type="InterPro" id="IPR044138">
    <property type="entry name" value="CysN_II"/>
</dbReference>
<dbReference type="PANTHER" id="PTHR23115">
    <property type="entry name" value="TRANSLATION FACTOR"/>
    <property type="match status" value="1"/>
</dbReference>
<comment type="catalytic activity">
    <reaction evidence="7">
        <text>sulfate + ATP + H(+) = adenosine 5'-phosphosulfate + diphosphate</text>
        <dbReference type="Rhea" id="RHEA:18133"/>
        <dbReference type="ChEBI" id="CHEBI:15378"/>
        <dbReference type="ChEBI" id="CHEBI:16189"/>
        <dbReference type="ChEBI" id="CHEBI:30616"/>
        <dbReference type="ChEBI" id="CHEBI:33019"/>
        <dbReference type="ChEBI" id="CHEBI:58243"/>
        <dbReference type="EC" id="2.7.7.4"/>
    </reaction>
</comment>
<proteinExistence type="inferred from homology"/>
<dbReference type="InterPro" id="IPR005225">
    <property type="entry name" value="Small_GTP-bd"/>
</dbReference>
<evidence type="ECO:0000256" key="3">
    <source>
        <dbReference type="ARBA" id="ARBA00022741"/>
    </source>
</evidence>
<organism evidence="8 9">
    <name type="scientific">Candidatus Pantoea carbekii</name>
    <dbReference type="NCBI Taxonomy" id="1235990"/>
    <lineage>
        <taxon>Bacteria</taxon>
        <taxon>Pseudomonadati</taxon>
        <taxon>Pseudomonadota</taxon>
        <taxon>Gammaproteobacteria</taxon>
        <taxon>Enterobacterales</taxon>
        <taxon>Erwiniaceae</taxon>
        <taxon>Pantoea</taxon>
    </lineage>
</organism>
<dbReference type="CDD" id="cd04095">
    <property type="entry name" value="CysN_NoDQ_III"/>
    <property type="match status" value="1"/>
</dbReference>
<dbReference type="InterPro" id="IPR044139">
    <property type="entry name" value="CysN_NoDQ_III"/>
</dbReference>
<dbReference type="eggNOG" id="COG2895">
    <property type="taxonomic scope" value="Bacteria"/>
</dbReference>
<name>U3U903_9GAMM</name>
<evidence type="ECO:0000256" key="5">
    <source>
        <dbReference type="ARBA" id="ARBA00023134"/>
    </source>
</evidence>
<dbReference type="OrthoDB" id="9804504at2"/>
<dbReference type="GO" id="GO:0000103">
    <property type="term" value="P:sulfate assimilation"/>
    <property type="evidence" value="ECO:0007669"/>
    <property type="project" value="UniProtKB-UniRule"/>
</dbReference>
<feature type="binding site" evidence="7">
    <location>
        <begin position="34"/>
        <end position="41"/>
    </location>
    <ligand>
        <name>GTP</name>
        <dbReference type="ChEBI" id="CHEBI:37565"/>
    </ligand>
</feature>
<evidence type="ECO:0000256" key="2">
    <source>
        <dbReference type="ARBA" id="ARBA00022695"/>
    </source>
</evidence>
<dbReference type="Proteomes" id="UP000016900">
    <property type="component" value="Chromosome"/>
</dbReference>
<dbReference type="EMBL" id="AP012554">
    <property type="protein sequence ID" value="BAO00143.1"/>
    <property type="molecule type" value="Genomic_DNA"/>
</dbReference>
<dbReference type="RefSeq" id="WP_022564162.1">
    <property type="nucleotide sequence ID" value="NZ_CP010907.1"/>
</dbReference>
<dbReference type="GO" id="GO:0004781">
    <property type="term" value="F:sulfate adenylyltransferase (ATP) activity"/>
    <property type="evidence" value="ECO:0007669"/>
    <property type="project" value="UniProtKB-UniRule"/>
</dbReference>
<dbReference type="GO" id="GO:0070814">
    <property type="term" value="P:hydrogen sulfide biosynthetic process"/>
    <property type="evidence" value="ECO:0007669"/>
    <property type="project" value="UniProtKB-UniRule"/>
</dbReference>
<dbReference type="Pfam" id="PF22594">
    <property type="entry name" value="GTP-eEF1A_C"/>
    <property type="match status" value="1"/>
</dbReference>
<dbReference type="PRINTS" id="PR00315">
    <property type="entry name" value="ELONGATNFCT"/>
</dbReference>
<dbReference type="InterPro" id="IPR009001">
    <property type="entry name" value="Transl_elong_EF1A/Init_IF2_C"/>
</dbReference>
<dbReference type="SUPFAM" id="SSF50447">
    <property type="entry name" value="Translation proteins"/>
    <property type="match status" value="1"/>
</dbReference>
<dbReference type="Gene3D" id="2.40.30.10">
    <property type="entry name" value="Translation factors"/>
    <property type="match status" value="2"/>
</dbReference>
<evidence type="ECO:0000256" key="6">
    <source>
        <dbReference type="ARBA" id="ARBA00061263"/>
    </source>
</evidence>
<protein>
    <recommendedName>
        <fullName evidence="7">Sulfate adenylyltransferase subunit 1</fullName>
        <ecNumber evidence="7">2.7.7.4</ecNumber>
    </recommendedName>
    <alternativeName>
        <fullName evidence="7">ATP-sulfurylase large subunit</fullName>
    </alternativeName>
    <alternativeName>
        <fullName evidence="7">Sulfate adenylate transferase</fullName>
        <shortName evidence="7">SAT</shortName>
    </alternativeName>
</protein>
<evidence type="ECO:0000256" key="4">
    <source>
        <dbReference type="ARBA" id="ARBA00022840"/>
    </source>
</evidence>
<keyword evidence="2 7" id="KW-0548">Nucleotidyltransferase</keyword>
<comment type="subunit">
    <text evidence="7">Heterodimer composed of CysD, the smaller subunit, and CysN.</text>
</comment>
<dbReference type="PROSITE" id="PS00301">
    <property type="entry name" value="G_TR_1"/>
    <property type="match status" value="1"/>
</dbReference>
<dbReference type="KEGG" id="pck:BMSBPS_0635"/>
<dbReference type="CDD" id="cd03695">
    <property type="entry name" value="CysN_NodQ_II"/>
    <property type="match status" value="1"/>
</dbReference>
<reference evidence="8 9" key="1">
    <citation type="submission" date="2012-10" db="EMBL/GenBank/DDBJ databases">
        <title>Genome sequence of the symbiont of the pentatomidae stink bug Halyomorpha halys.</title>
        <authorList>
            <person name="Kobayashi H."/>
            <person name="Fujii-Muramatsu R."/>
            <person name="Takeishi K."/>
            <person name="Noda H."/>
        </authorList>
    </citation>
    <scope>NUCLEOTIDE SEQUENCE [LARGE SCALE GENOMIC DNA]</scope>
</reference>
<dbReference type="InterPro" id="IPR000795">
    <property type="entry name" value="T_Tr_GTP-bd_dom"/>
</dbReference>
<dbReference type="NCBIfam" id="TIGR00231">
    <property type="entry name" value="small_GTP"/>
    <property type="match status" value="1"/>
</dbReference>
<feature type="binding site" evidence="7">
    <location>
        <begin position="168"/>
        <end position="171"/>
    </location>
    <ligand>
        <name>GTP</name>
        <dbReference type="ChEBI" id="CHEBI:37565"/>
    </ligand>
</feature>
<dbReference type="SUPFAM" id="SSF50465">
    <property type="entry name" value="EF-Tu/eEF-1alpha/eIF2-gamma C-terminal domain"/>
    <property type="match status" value="1"/>
</dbReference>
<dbReference type="InterPro" id="IPR041757">
    <property type="entry name" value="CysN_GTP-bd"/>
</dbReference>
<sequence length="475" mass="53962">MNSITVKQIADKGGIEAWLVEQKYKNSLRFMTCGSVDDGKSTLIGRLLLDTGHIYKDQLSSLYRDNKRHGTQGKKLDLALLIDGLQAEREQGITIDIAYRYFSTEKCKFIIADTPGHEQYTRNMATAASTSDLAILLIDALKGLLDQTRRHSFISVLLGIKHLVVAVNKMDLIQYRKEIFEKIKKDYCDFATQLSEDLNIKFVPISALEGDNVAISSHNMKWYTGPTLIEILEMTNVNRMNDNQPVRFPVQYVNRQNCKFRGYSGTLISGMLHVGQCLKVLPSRVHTTIARIVTFDGDLQKVSSGEAITLIFKDEIDVSRGDLLVDSKDTTIKVVQSATVDVVWMVEQPLKVGQNYEVKIANRKTRVSIEKIFYQIAINTLQKHITDKISLNGIGLVEISFEEPMALDEYHQNRVTGGMIFIDRISNNTVGAGMINQLQLKGYQNHEYSNFELELNNFICRYFPHWHTRNLLGRN</sequence>
<keyword evidence="9" id="KW-1185">Reference proteome</keyword>
<dbReference type="PATRIC" id="fig|1235990.3.peg.173"/>
<dbReference type="InterPro" id="IPR050100">
    <property type="entry name" value="TRAFAC_GTPase_members"/>
</dbReference>
<dbReference type="HAMAP" id="MF_00062">
    <property type="entry name" value="Sulf_adenylyltr_sub1"/>
    <property type="match status" value="1"/>
</dbReference>
<dbReference type="SUPFAM" id="SSF52540">
    <property type="entry name" value="P-loop containing nucleoside triphosphate hydrolases"/>
    <property type="match status" value="1"/>
</dbReference>
<dbReference type="InterPro" id="IPR054696">
    <property type="entry name" value="GTP-eEF1A_C"/>
</dbReference>
<dbReference type="InterPro" id="IPR027417">
    <property type="entry name" value="P-loop_NTPase"/>
</dbReference>
<dbReference type="KEGG" id="hhs:HHS_01730"/>
<keyword evidence="1 7" id="KW-0808">Transferase</keyword>
<dbReference type="AlphaFoldDB" id="U3U903"/>
<comment type="pathway">
    <text evidence="7">Sulfur metabolism; hydrogen sulfide biosynthesis; sulfite from sulfate: step 1/3.</text>
</comment>
<dbReference type="EC" id="2.7.7.4" evidence="7"/>
<dbReference type="GO" id="GO:0005525">
    <property type="term" value="F:GTP binding"/>
    <property type="evidence" value="ECO:0007669"/>
    <property type="project" value="UniProtKB-UniRule"/>
</dbReference>
<evidence type="ECO:0000313" key="9">
    <source>
        <dbReference type="Proteomes" id="UP000016900"/>
    </source>
</evidence>
<dbReference type="InterPro" id="IPR031157">
    <property type="entry name" value="G_TR_CS"/>
</dbReference>